<keyword evidence="2" id="KW-1185">Reference proteome</keyword>
<evidence type="ECO:0000313" key="2">
    <source>
        <dbReference type="Proteomes" id="UP000799764"/>
    </source>
</evidence>
<dbReference type="EMBL" id="MU001496">
    <property type="protein sequence ID" value="KAF2447731.1"/>
    <property type="molecule type" value="Genomic_DNA"/>
</dbReference>
<proteinExistence type="predicted"/>
<name>A0A9P4PRV1_9PLEO</name>
<dbReference type="PANTHER" id="PTHR24148:SF64">
    <property type="entry name" value="HETEROKARYON INCOMPATIBILITY DOMAIN-CONTAINING PROTEIN"/>
    <property type="match status" value="1"/>
</dbReference>
<dbReference type="OrthoDB" id="2157530at2759"/>
<dbReference type="InterPro" id="IPR052895">
    <property type="entry name" value="HetReg/Transcr_Mod"/>
</dbReference>
<sequence length="81" mass="8813">DILYRHNGRRLFITSGGHLGLSPKDMQSNDVVIVASGAEVPFILREASEGGYKLVGEAYVDGVMDGEVLDMGLERVTLYTL</sequence>
<comment type="caution">
    <text evidence="1">The sequence shown here is derived from an EMBL/GenBank/DDBJ whole genome shotgun (WGS) entry which is preliminary data.</text>
</comment>
<dbReference type="Proteomes" id="UP000799764">
    <property type="component" value="Unassembled WGS sequence"/>
</dbReference>
<reference evidence="1" key="1">
    <citation type="journal article" date="2020" name="Stud. Mycol.">
        <title>101 Dothideomycetes genomes: a test case for predicting lifestyles and emergence of pathogens.</title>
        <authorList>
            <person name="Haridas S."/>
            <person name="Albert R."/>
            <person name="Binder M."/>
            <person name="Bloem J."/>
            <person name="Labutti K."/>
            <person name="Salamov A."/>
            <person name="Andreopoulos B."/>
            <person name="Baker S."/>
            <person name="Barry K."/>
            <person name="Bills G."/>
            <person name="Bluhm B."/>
            <person name="Cannon C."/>
            <person name="Castanera R."/>
            <person name="Culley D."/>
            <person name="Daum C."/>
            <person name="Ezra D."/>
            <person name="Gonzalez J."/>
            <person name="Henrissat B."/>
            <person name="Kuo A."/>
            <person name="Liang C."/>
            <person name="Lipzen A."/>
            <person name="Lutzoni F."/>
            <person name="Magnuson J."/>
            <person name="Mondo S."/>
            <person name="Nolan M."/>
            <person name="Ohm R."/>
            <person name="Pangilinan J."/>
            <person name="Park H.-J."/>
            <person name="Ramirez L."/>
            <person name="Alfaro M."/>
            <person name="Sun H."/>
            <person name="Tritt A."/>
            <person name="Yoshinaga Y."/>
            <person name="Zwiers L.-H."/>
            <person name="Turgeon B."/>
            <person name="Goodwin S."/>
            <person name="Spatafora J."/>
            <person name="Crous P."/>
            <person name="Grigoriev I."/>
        </authorList>
    </citation>
    <scope>NUCLEOTIDE SEQUENCE</scope>
    <source>
        <strain evidence="1">CBS 690.94</strain>
    </source>
</reference>
<protein>
    <submittedName>
        <fullName evidence="1">Uncharacterized protein</fullName>
    </submittedName>
</protein>
<organism evidence="1 2">
    <name type="scientific">Karstenula rhodostoma CBS 690.94</name>
    <dbReference type="NCBI Taxonomy" id="1392251"/>
    <lineage>
        <taxon>Eukaryota</taxon>
        <taxon>Fungi</taxon>
        <taxon>Dikarya</taxon>
        <taxon>Ascomycota</taxon>
        <taxon>Pezizomycotina</taxon>
        <taxon>Dothideomycetes</taxon>
        <taxon>Pleosporomycetidae</taxon>
        <taxon>Pleosporales</taxon>
        <taxon>Massarineae</taxon>
        <taxon>Didymosphaeriaceae</taxon>
        <taxon>Karstenula</taxon>
    </lineage>
</organism>
<gene>
    <name evidence="1" type="ORF">P171DRAFT_354406</name>
</gene>
<dbReference type="PANTHER" id="PTHR24148">
    <property type="entry name" value="ANKYRIN REPEAT DOMAIN-CONTAINING PROTEIN 39 HOMOLOG-RELATED"/>
    <property type="match status" value="1"/>
</dbReference>
<dbReference type="Pfam" id="PF26639">
    <property type="entry name" value="Het-6_barrel"/>
    <property type="match status" value="1"/>
</dbReference>
<accession>A0A9P4PRV1</accession>
<dbReference type="AlphaFoldDB" id="A0A9P4PRV1"/>
<feature type="non-terminal residue" evidence="1">
    <location>
        <position position="1"/>
    </location>
</feature>
<evidence type="ECO:0000313" key="1">
    <source>
        <dbReference type="EMBL" id="KAF2447731.1"/>
    </source>
</evidence>